<gene>
    <name evidence="3" type="ORF">D9611_005894</name>
</gene>
<feature type="compositionally biased region" description="Basic and acidic residues" evidence="1">
    <location>
        <begin position="159"/>
        <end position="169"/>
    </location>
</feature>
<evidence type="ECO:0000256" key="1">
    <source>
        <dbReference type="SAM" id="MobiDB-lite"/>
    </source>
</evidence>
<feature type="region of interest" description="Disordered" evidence="1">
    <location>
        <begin position="40"/>
        <end position="179"/>
    </location>
</feature>
<dbReference type="EMBL" id="JAACJK010000002">
    <property type="protein sequence ID" value="KAF5341164.1"/>
    <property type="molecule type" value="Genomic_DNA"/>
</dbReference>
<comment type="caution">
    <text evidence="3">The sequence shown here is derived from an EMBL/GenBank/DDBJ whole genome shotgun (WGS) entry which is preliminary data.</text>
</comment>
<dbReference type="InterPro" id="IPR046522">
    <property type="entry name" value="DUF6699"/>
</dbReference>
<sequence>MSRAVRFESHNLLSPDEYCTPQHHAYKGLNPKGILLDAGTFENGSKKGRVSSRRERRYSTPVQATSTMQNVANNDSYHHRHEHRSRRRSVSGDLLDSHKHHAPHQYDYGHYRAPHVPSSSSRRRDSSQPPPVSHTLLSPRSSSFTATPTQPRTSHLPPNRRDSRWHDEGNAFQAPYDPSSTYRGLEVPASGYPGAPLFNAPVGFLYGSTAGTYSSSYYTPPMQVDTRSLPKDRSEPRSSSKQRTSALKDLVVYRPLKHPRIAWNIAFPFSSALFDSHSKLTMAELDQWATTPAIDRFTIKFEYTRTQQAIRSLWKSIKVRGSCSYAHNGSTVFLVTVRDVVNAVFDFFQIPITREEYALLTNSEAQMVMHAQRKRMGRNAYGFGDPLRADLLGEYTRFEGVRVTSFTEKAVVFGLELSRW</sequence>
<evidence type="ECO:0000259" key="2">
    <source>
        <dbReference type="Pfam" id="PF20415"/>
    </source>
</evidence>
<dbReference type="AlphaFoldDB" id="A0A8H5CG96"/>
<feature type="compositionally biased region" description="Basic residues" evidence="1">
    <location>
        <begin position="46"/>
        <end position="56"/>
    </location>
</feature>
<keyword evidence="4" id="KW-1185">Reference proteome</keyword>
<dbReference type="OrthoDB" id="3241567at2759"/>
<protein>
    <recommendedName>
        <fullName evidence="2">DUF6699 domain-containing protein</fullName>
    </recommendedName>
</protein>
<feature type="domain" description="DUF6699" evidence="2">
    <location>
        <begin position="261"/>
        <end position="402"/>
    </location>
</feature>
<feature type="compositionally biased region" description="Basic residues" evidence="1">
    <location>
        <begin position="78"/>
        <end position="89"/>
    </location>
</feature>
<feature type="compositionally biased region" description="Polar residues" evidence="1">
    <location>
        <begin position="135"/>
        <end position="153"/>
    </location>
</feature>
<evidence type="ECO:0000313" key="4">
    <source>
        <dbReference type="Proteomes" id="UP000541558"/>
    </source>
</evidence>
<feature type="region of interest" description="Disordered" evidence="1">
    <location>
        <begin position="217"/>
        <end position="243"/>
    </location>
</feature>
<dbReference type="Proteomes" id="UP000541558">
    <property type="component" value="Unassembled WGS sequence"/>
</dbReference>
<evidence type="ECO:0000313" key="3">
    <source>
        <dbReference type="EMBL" id="KAF5341164.1"/>
    </source>
</evidence>
<feature type="compositionally biased region" description="Basic and acidic residues" evidence="1">
    <location>
        <begin position="228"/>
        <end position="238"/>
    </location>
</feature>
<organism evidence="3 4">
    <name type="scientific">Ephemerocybe angulata</name>
    <dbReference type="NCBI Taxonomy" id="980116"/>
    <lineage>
        <taxon>Eukaryota</taxon>
        <taxon>Fungi</taxon>
        <taxon>Dikarya</taxon>
        <taxon>Basidiomycota</taxon>
        <taxon>Agaricomycotina</taxon>
        <taxon>Agaricomycetes</taxon>
        <taxon>Agaricomycetidae</taxon>
        <taxon>Agaricales</taxon>
        <taxon>Agaricineae</taxon>
        <taxon>Psathyrellaceae</taxon>
        <taxon>Ephemerocybe</taxon>
    </lineage>
</organism>
<reference evidence="3 4" key="1">
    <citation type="journal article" date="2020" name="ISME J.">
        <title>Uncovering the hidden diversity of litter-decomposition mechanisms in mushroom-forming fungi.</title>
        <authorList>
            <person name="Floudas D."/>
            <person name="Bentzer J."/>
            <person name="Ahren D."/>
            <person name="Johansson T."/>
            <person name="Persson P."/>
            <person name="Tunlid A."/>
        </authorList>
    </citation>
    <scope>NUCLEOTIDE SEQUENCE [LARGE SCALE GENOMIC DNA]</scope>
    <source>
        <strain evidence="3 4">CBS 175.51</strain>
    </source>
</reference>
<name>A0A8H5CG96_9AGAR</name>
<dbReference type="Pfam" id="PF20415">
    <property type="entry name" value="DUF6699"/>
    <property type="match status" value="1"/>
</dbReference>
<feature type="compositionally biased region" description="Polar residues" evidence="1">
    <location>
        <begin position="60"/>
        <end position="75"/>
    </location>
</feature>
<proteinExistence type="predicted"/>
<accession>A0A8H5CG96</accession>